<evidence type="ECO:0000256" key="3">
    <source>
        <dbReference type="ARBA" id="ARBA00022989"/>
    </source>
</evidence>
<name>A0ABP0CDA7_9PEZI</name>
<evidence type="ECO:0000256" key="2">
    <source>
        <dbReference type="ARBA" id="ARBA00022692"/>
    </source>
</evidence>
<gene>
    <name evidence="7" type="primary">SPANXN3</name>
    <name evidence="7" type="ORF">SCUCBS95973_007116</name>
</gene>
<feature type="transmembrane region" description="Helical" evidence="6">
    <location>
        <begin position="111"/>
        <end position="132"/>
    </location>
</feature>
<evidence type="ECO:0000256" key="6">
    <source>
        <dbReference type="SAM" id="Phobius"/>
    </source>
</evidence>
<keyword evidence="8" id="KW-1185">Reference proteome</keyword>
<keyword evidence="4 6" id="KW-0472">Membrane</keyword>
<sequence length="263" mass="26870">MAAHQPIMLKKGLLFGRQVGVSISNPFSTGPSGFPGSGDGANTGSGSRINTGSGSSSSGTDTASGSVSGDATTTGTPFGSSYGAGDGSDSSSSSSSSSHGPSTAGLSQSNIAGIALGSILFVLIVLGFLTWFCTRKRRPQQHGDTPAGGEHPGRHGEETVAFAKVNSQQRRAHSQHELPDLPGLPDDPPAYEEIGQHGANVPHGSHPLQQQGHDIHNDIVLGSVPDGFRQYDAQPPAMDSGAKDGFGLSSPGEHEERPRPIDG</sequence>
<dbReference type="EMBL" id="CAWUHB010000047">
    <property type="protein sequence ID" value="CAK7229131.1"/>
    <property type="molecule type" value="Genomic_DNA"/>
</dbReference>
<feature type="compositionally biased region" description="Basic and acidic residues" evidence="5">
    <location>
        <begin position="252"/>
        <end position="263"/>
    </location>
</feature>
<feature type="compositionally biased region" description="Low complexity" evidence="5">
    <location>
        <begin position="44"/>
        <end position="69"/>
    </location>
</feature>
<comment type="caution">
    <text evidence="7">The sequence shown here is derived from an EMBL/GenBank/DDBJ whole genome shotgun (WGS) entry which is preliminary data.</text>
</comment>
<evidence type="ECO:0000313" key="8">
    <source>
        <dbReference type="Proteomes" id="UP001642405"/>
    </source>
</evidence>
<feature type="compositionally biased region" description="Low complexity" evidence="5">
    <location>
        <begin position="79"/>
        <end position="105"/>
    </location>
</feature>
<dbReference type="InterPro" id="IPR051694">
    <property type="entry name" value="Immunoregulatory_rcpt-like"/>
</dbReference>
<keyword evidence="3 6" id="KW-1133">Transmembrane helix</keyword>
<proteinExistence type="predicted"/>
<organism evidence="7 8">
    <name type="scientific">Sporothrix curviconia</name>
    <dbReference type="NCBI Taxonomy" id="1260050"/>
    <lineage>
        <taxon>Eukaryota</taxon>
        <taxon>Fungi</taxon>
        <taxon>Dikarya</taxon>
        <taxon>Ascomycota</taxon>
        <taxon>Pezizomycotina</taxon>
        <taxon>Sordariomycetes</taxon>
        <taxon>Sordariomycetidae</taxon>
        <taxon>Ophiostomatales</taxon>
        <taxon>Ophiostomataceae</taxon>
        <taxon>Sporothrix</taxon>
    </lineage>
</organism>
<feature type="compositionally biased region" description="Gly residues" evidence="5">
    <location>
        <begin position="33"/>
        <end position="43"/>
    </location>
</feature>
<reference evidence="7 8" key="1">
    <citation type="submission" date="2024-01" db="EMBL/GenBank/DDBJ databases">
        <authorList>
            <person name="Allen C."/>
            <person name="Tagirdzhanova G."/>
        </authorList>
    </citation>
    <scope>NUCLEOTIDE SEQUENCE [LARGE SCALE GENOMIC DNA]</scope>
</reference>
<keyword evidence="2 6" id="KW-0812">Transmembrane</keyword>
<evidence type="ECO:0000313" key="7">
    <source>
        <dbReference type="EMBL" id="CAK7229131.1"/>
    </source>
</evidence>
<dbReference type="Proteomes" id="UP001642405">
    <property type="component" value="Unassembled WGS sequence"/>
</dbReference>
<feature type="region of interest" description="Disordered" evidence="5">
    <location>
        <begin position="166"/>
        <end position="206"/>
    </location>
</feature>
<evidence type="ECO:0000256" key="1">
    <source>
        <dbReference type="ARBA" id="ARBA00004167"/>
    </source>
</evidence>
<protein>
    <submittedName>
        <fullName evidence="7">Sperm protein associated with the nucleus on the X chromosome</fullName>
    </submittedName>
</protein>
<feature type="region of interest" description="Disordered" evidence="5">
    <location>
        <begin position="218"/>
        <end position="263"/>
    </location>
</feature>
<feature type="region of interest" description="Disordered" evidence="5">
    <location>
        <begin position="21"/>
        <end position="105"/>
    </location>
</feature>
<evidence type="ECO:0000256" key="4">
    <source>
        <dbReference type="ARBA" id="ARBA00023136"/>
    </source>
</evidence>
<evidence type="ECO:0000256" key="5">
    <source>
        <dbReference type="SAM" id="MobiDB-lite"/>
    </source>
</evidence>
<comment type="subcellular location">
    <subcellularLocation>
        <location evidence="1">Membrane</location>
        <topology evidence="1">Single-pass membrane protein</topology>
    </subcellularLocation>
</comment>
<dbReference type="PANTHER" id="PTHR15549">
    <property type="entry name" value="PAIRED IMMUNOGLOBULIN-LIKE TYPE 2 RECEPTOR"/>
    <property type="match status" value="1"/>
</dbReference>
<accession>A0ABP0CDA7</accession>